<keyword evidence="8" id="KW-1185">Reference proteome</keyword>
<dbReference type="HOGENOM" id="CLU_042529_14_1_1"/>
<evidence type="ECO:0000256" key="1">
    <source>
        <dbReference type="ARBA" id="ARBA00022559"/>
    </source>
</evidence>
<keyword evidence="1" id="KW-0575">Peroxidase</keyword>
<dbReference type="InterPro" id="IPR050924">
    <property type="entry name" value="Peroxiredoxin_BCP/PrxQ"/>
</dbReference>
<dbReference type="GO" id="GO:0045454">
    <property type="term" value="P:cell redox homeostasis"/>
    <property type="evidence" value="ECO:0007669"/>
    <property type="project" value="TreeGrafter"/>
</dbReference>
<dbReference type="GO" id="GO:0005737">
    <property type="term" value="C:cytoplasm"/>
    <property type="evidence" value="ECO:0007669"/>
    <property type="project" value="TreeGrafter"/>
</dbReference>
<keyword evidence="5" id="KW-0676">Redox-active center</keyword>
<evidence type="ECO:0000256" key="4">
    <source>
        <dbReference type="ARBA" id="ARBA00023157"/>
    </source>
</evidence>
<evidence type="ECO:0000256" key="3">
    <source>
        <dbReference type="ARBA" id="ARBA00023002"/>
    </source>
</evidence>
<keyword evidence="2" id="KW-0049">Antioxidant</keyword>
<dbReference type="PANTHER" id="PTHR42801">
    <property type="entry name" value="THIOREDOXIN-DEPENDENT PEROXIDE REDUCTASE"/>
    <property type="match status" value="1"/>
</dbReference>
<reference evidence="7 8" key="1">
    <citation type="submission" date="2014-04" db="EMBL/GenBank/DDBJ databases">
        <authorList>
            <consortium name="DOE Joint Genome Institute"/>
            <person name="Kuo A."/>
            <person name="Zuccaro A."/>
            <person name="Kohler A."/>
            <person name="Nagy L.G."/>
            <person name="Floudas D."/>
            <person name="Copeland A."/>
            <person name="Barry K.W."/>
            <person name="Cichocki N."/>
            <person name="Veneault-Fourrey C."/>
            <person name="LaButti K."/>
            <person name="Lindquist E.A."/>
            <person name="Lipzen A."/>
            <person name="Lundell T."/>
            <person name="Morin E."/>
            <person name="Murat C."/>
            <person name="Sun H."/>
            <person name="Tunlid A."/>
            <person name="Henrissat B."/>
            <person name="Grigoriev I.V."/>
            <person name="Hibbett D.S."/>
            <person name="Martin F."/>
            <person name="Nordberg H.P."/>
            <person name="Cantor M.N."/>
            <person name="Hua S.X."/>
        </authorList>
    </citation>
    <scope>NUCLEOTIDE SEQUENCE [LARGE SCALE GENOMIC DNA]</scope>
    <source>
        <strain evidence="7 8">MAFF 305830</strain>
    </source>
</reference>
<evidence type="ECO:0000313" key="8">
    <source>
        <dbReference type="Proteomes" id="UP000054097"/>
    </source>
</evidence>
<dbReference type="Pfam" id="PF00578">
    <property type="entry name" value="AhpC-TSA"/>
    <property type="match status" value="1"/>
</dbReference>
<dbReference type="GO" id="GO:0008379">
    <property type="term" value="F:thioredoxin peroxidase activity"/>
    <property type="evidence" value="ECO:0007669"/>
    <property type="project" value="TreeGrafter"/>
</dbReference>
<proteinExistence type="predicted"/>
<evidence type="ECO:0000256" key="5">
    <source>
        <dbReference type="ARBA" id="ARBA00023284"/>
    </source>
</evidence>
<dbReference type="Proteomes" id="UP000054097">
    <property type="component" value="Unassembled WGS sequence"/>
</dbReference>
<name>A0A0C3B088_SERVB</name>
<dbReference type="InterPro" id="IPR036249">
    <property type="entry name" value="Thioredoxin-like_sf"/>
</dbReference>
<dbReference type="AlphaFoldDB" id="A0A0C3B088"/>
<keyword evidence="3" id="KW-0560">Oxidoreductase</keyword>
<reference evidence="8" key="2">
    <citation type="submission" date="2015-01" db="EMBL/GenBank/DDBJ databases">
        <title>Evolutionary Origins and Diversification of the Mycorrhizal Mutualists.</title>
        <authorList>
            <consortium name="DOE Joint Genome Institute"/>
            <consortium name="Mycorrhizal Genomics Consortium"/>
            <person name="Kohler A."/>
            <person name="Kuo A."/>
            <person name="Nagy L.G."/>
            <person name="Floudas D."/>
            <person name="Copeland A."/>
            <person name="Barry K.W."/>
            <person name="Cichocki N."/>
            <person name="Veneault-Fourrey C."/>
            <person name="LaButti K."/>
            <person name="Lindquist E.A."/>
            <person name="Lipzen A."/>
            <person name="Lundell T."/>
            <person name="Morin E."/>
            <person name="Murat C."/>
            <person name="Riley R."/>
            <person name="Ohm R."/>
            <person name="Sun H."/>
            <person name="Tunlid A."/>
            <person name="Henrissat B."/>
            <person name="Grigoriev I.V."/>
            <person name="Hibbett D.S."/>
            <person name="Martin F."/>
        </authorList>
    </citation>
    <scope>NUCLEOTIDE SEQUENCE [LARGE SCALE GENOMIC DNA]</scope>
    <source>
        <strain evidence="8">MAFF 305830</strain>
    </source>
</reference>
<dbReference type="Gene3D" id="3.40.30.10">
    <property type="entry name" value="Glutaredoxin"/>
    <property type="match status" value="1"/>
</dbReference>
<sequence length="145" mass="16043">MLPQMKVKNEKGEEIEVSTLATDTGVVIFTAPKADTPGCNKQACHFRDSTDEFTKLGYTVYALTADTPAALSKWQSKNTLGYSLLSDPKREFISRLGAKLANTTKRSHFVFERGTGKLLDAQIGVKPDSRYGFSHCYANQLLHPI</sequence>
<accession>A0A0C3B088</accession>
<dbReference type="EMBL" id="KN824318">
    <property type="protein sequence ID" value="KIM24956.1"/>
    <property type="molecule type" value="Genomic_DNA"/>
</dbReference>
<protein>
    <recommendedName>
        <fullName evidence="6">Alkyl hydroperoxide reductase subunit C/ Thiol specific antioxidant domain-containing protein</fullName>
    </recommendedName>
</protein>
<feature type="domain" description="Alkyl hydroperoxide reductase subunit C/ Thiol specific antioxidant" evidence="6">
    <location>
        <begin position="2"/>
        <end position="113"/>
    </location>
</feature>
<dbReference type="OrthoDB" id="338622at2759"/>
<dbReference type="CDD" id="cd03017">
    <property type="entry name" value="PRX_BCP"/>
    <property type="match status" value="1"/>
</dbReference>
<dbReference type="STRING" id="933852.A0A0C3B088"/>
<evidence type="ECO:0000259" key="6">
    <source>
        <dbReference type="Pfam" id="PF00578"/>
    </source>
</evidence>
<keyword evidence="4" id="KW-1015">Disulfide bond</keyword>
<gene>
    <name evidence="7" type="ORF">M408DRAFT_225275</name>
</gene>
<evidence type="ECO:0000313" key="7">
    <source>
        <dbReference type="EMBL" id="KIM24956.1"/>
    </source>
</evidence>
<dbReference type="SUPFAM" id="SSF52833">
    <property type="entry name" value="Thioredoxin-like"/>
    <property type="match status" value="1"/>
</dbReference>
<evidence type="ECO:0000256" key="2">
    <source>
        <dbReference type="ARBA" id="ARBA00022862"/>
    </source>
</evidence>
<organism evidence="7 8">
    <name type="scientific">Serendipita vermifera MAFF 305830</name>
    <dbReference type="NCBI Taxonomy" id="933852"/>
    <lineage>
        <taxon>Eukaryota</taxon>
        <taxon>Fungi</taxon>
        <taxon>Dikarya</taxon>
        <taxon>Basidiomycota</taxon>
        <taxon>Agaricomycotina</taxon>
        <taxon>Agaricomycetes</taxon>
        <taxon>Sebacinales</taxon>
        <taxon>Serendipitaceae</taxon>
        <taxon>Serendipita</taxon>
    </lineage>
</organism>
<dbReference type="GO" id="GO:0034599">
    <property type="term" value="P:cellular response to oxidative stress"/>
    <property type="evidence" value="ECO:0007669"/>
    <property type="project" value="TreeGrafter"/>
</dbReference>
<dbReference type="PANTHER" id="PTHR42801:SF23">
    <property type="entry name" value="PEROXIREDOXIN DOT5"/>
    <property type="match status" value="1"/>
</dbReference>
<dbReference type="InterPro" id="IPR000866">
    <property type="entry name" value="AhpC/TSA"/>
</dbReference>